<sequence length="100" mass="11086">PIITPFIADAWAAAISSLEPCDQQRFDDIPSSITHGFDMGVHSTLDQCFVPNNHASSLQHPDAVLKHINKELSLRRYSGPFSFSRLQHLIGNFRTSPLGV</sequence>
<dbReference type="STRING" id="230819.A0A5C3KIM8"/>
<keyword evidence="2" id="KW-1185">Reference proteome</keyword>
<dbReference type="AlphaFoldDB" id="A0A5C3KIM8"/>
<evidence type="ECO:0000313" key="1">
    <source>
        <dbReference type="EMBL" id="TFK19745.1"/>
    </source>
</evidence>
<evidence type="ECO:0000313" key="2">
    <source>
        <dbReference type="Proteomes" id="UP000307440"/>
    </source>
</evidence>
<organism evidence="1 2">
    <name type="scientific">Coprinopsis marcescibilis</name>
    <name type="common">Agaric fungus</name>
    <name type="synonym">Psathyrella marcescibilis</name>
    <dbReference type="NCBI Taxonomy" id="230819"/>
    <lineage>
        <taxon>Eukaryota</taxon>
        <taxon>Fungi</taxon>
        <taxon>Dikarya</taxon>
        <taxon>Basidiomycota</taxon>
        <taxon>Agaricomycotina</taxon>
        <taxon>Agaricomycetes</taxon>
        <taxon>Agaricomycetidae</taxon>
        <taxon>Agaricales</taxon>
        <taxon>Agaricineae</taxon>
        <taxon>Psathyrellaceae</taxon>
        <taxon>Coprinopsis</taxon>
    </lineage>
</organism>
<protein>
    <submittedName>
        <fullName evidence="1">Uncharacterized protein</fullName>
    </submittedName>
</protein>
<dbReference type="Proteomes" id="UP000307440">
    <property type="component" value="Unassembled WGS sequence"/>
</dbReference>
<feature type="non-terminal residue" evidence="1">
    <location>
        <position position="1"/>
    </location>
</feature>
<gene>
    <name evidence="1" type="ORF">FA15DRAFT_554840</name>
</gene>
<feature type="non-terminal residue" evidence="1">
    <location>
        <position position="100"/>
    </location>
</feature>
<dbReference type="OrthoDB" id="2678913at2759"/>
<dbReference type="EMBL" id="ML210327">
    <property type="protein sequence ID" value="TFK19745.1"/>
    <property type="molecule type" value="Genomic_DNA"/>
</dbReference>
<reference evidence="1 2" key="1">
    <citation type="journal article" date="2019" name="Nat. Ecol. Evol.">
        <title>Megaphylogeny resolves global patterns of mushroom evolution.</title>
        <authorList>
            <person name="Varga T."/>
            <person name="Krizsan K."/>
            <person name="Foldi C."/>
            <person name="Dima B."/>
            <person name="Sanchez-Garcia M."/>
            <person name="Sanchez-Ramirez S."/>
            <person name="Szollosi G.J."/>
            <person name="Szarkandi J.G."/>
            <person name="Papp V."/>
            <person name="Albert L."/>
            <person name="Andreopoulos W."/>
            <person name="Angelini C."/>
            <person name="Antonin V."/>
            <person name="Barry K.W."/>
            <person name="Bougher N.L."/>
            <person name="Buchanan P."/>
            <person name="Buyck B."/>
            <person name="Bense V."/>
            <person name="Catcheside P."/>
            <person name="Chovatia M."/>
            <person name="Cooper J."/>
            <person name="Damon W."/>
            <person name="Desjardin D."/>
            <person name="Finy P."/>
            <person name="Geml J."/>
            <person name="Haridas S."/>
            <person name="Hughes K."/>
            <person name="Justo A."/>
            <person name="Karasinski D."/>
            <person name="Kautmanova I."/>
            <person name="Kiss B."/>
            <person name="Kocsube S."/>
            <person name="Kotiranta H."/>
            <person name="LaButti K.M."/>
            <person name="Lechner B.E."/>
            <person name="Liimatainen K."/>
            <person name="Lipzen A."/>
            <person name="Lukacs Z."/>
            <person name="Mihaltcheva S."/>
            <person name="Morgado L.N."/>
            <person name="Niskanen T."/>
            <person name="Noordeloos M.E."/>
            <person name="Ohm R.A."/>
            <person name="Ortiz-Santana B."/>
            <person name="Ovrebo C."/>
            <person name="Racz N."/>
            <person name="Riley R."/>
            <person name="Savchenko A."/>
            <person name="Shiryaev A."/>
            <person name="Soop K."/>
            <person name="Spirin V."/>
            <person name="Szebenyi C."/>
            <person name="Tomsovsky M."/>
            <person name="Tulloss R.E."/>
            <person name="Uehling J."/>
            <person name="Grigoriev I.V."/>
            <person name="Vagvolgyi C."/>
            <person name="Papp T."/>
            <person name="Martin F.M."/>
            <person name="Miettinen O."/>
            <person name="Hibbett D.S."/>
            <person name="Nagy L.G."/>
        </authorList>
    </citation>
    <scope>NUCLEOTIDE SEQUENCE [LARGE SCALE GENOMIC DNA]</scope>
    <source>
        <strain evidence="1 2">CBS 121175</strain>
    </source>
</reference>
<name>A0A5C3KIM8_COPMA</name>
<accession>A0A5C3KIM8</accession>
<proteinExistence type="predicted"/>